<name>X1AJG2_9ZZZZ</name>
<gene>
    <name evidence="1" type="ORF">S01H4_26183</name>
</gene>
<dbReference type="SUPFAM" id="SSF48208">
    <property type="entry name" value="Six-hairpin glycosidases"/>
    <property type="match status" value="1"/>
</dbReference>
<reference evidence="1" key="1">
    <citation type="journal article" date="2014" name="Front. Microbiol.">
        <title>High frequency of phylogenetically diverse reductive dehalogenase-homologous genes in deep subseafloor sedimentary metagenomes.</title>
        <authorList>
            <person name="Kawai M."/>
            <person name="Futagami T."/>
            <person name="Toyoda A."/>
            <person name="Takaki Y."/>
            <person name="Nishi S."/>
            <person name="Hori S."/>
            <person name="Arai W."/>
            <person name="Tsubouchi T."/>
            <person name="Morono Y."/>
            <person name="Uchiyama I."/>
            <person name="Ito T."/>
            <person name="Fujiyama A."/>
            <person name="Inagaki F."/>
            <person name="Takami H."/>
        </authorList>
    </citation>
    <scope>NUCLEOTIDE SEQUENCE</scope>
    <source>
        <strain evidence="1">Expedition CK06-06</strain>
    </source>
</reference>
<comment type="caution">
    <text evidence="1">The sequence shown here is derived from an EMBL/GenBank/DDBJ whole genome shotgun (WGS) entry which is preliminary data.</text>
</comment>
<dbReference type="InterPro" id="IPR008928">
    <property type="entry name" value="6-hairpin_glycosidase_sf"/>
</dbReference>
<protein>
    <submittedName>
        <fullName evidence="1">Uncharacterized protein</fullName>
    </submittedName>
</protein>
<dbReference type="GO" id="GO:0005975">
    <property type="term" value="P:carbohydrate metabolic process"/>
    <property type="evidence" value="ECO:0007669"/>
    <property type="project" value="InterPro"/>
</dbReference>
<proteinExistence type="predicted"/>
<dbReference type="AlphaFoldDB" id="X1AJG2"/>
<evidence type="ECO:0000313" key="1">
    <source>
        <dbReference type="EMBL" id="GAG82750.1"/>
    </source>
</evidence>
<feature type="non-terminal residue" evidence="1">
    <location>
        <position position="147"/>
    </location>
</feature>
<sequence>MSLAKARLFSSPVARDMSAADGGFYSATDADSVTPQGHRDEGYYFTWTPKELEKVLSPEQLKAVMAYFSVTERGNFEGRNILHTPKSIKETAKHLGLTADSLEKLISESKEILYQTREKRPAPLKDDKIITAWNGLMISAFAKAGFV</sequence>
<dbReference type="PANTHER" id="PTHR42899:SF1">
    <property type="entry name" value="SPERMATOGENESIS-ASSOCIATED PROTEIN 20"/>
    <property type="match status" value="1"/>
</dbReference>
<dbReference type="PANTHER" id="PTHR42899">
    <property type="entry name" value="SPERMATOGENESIS-ASSOCIATED PROTEIN 20"/>
    <property type="match status" value="1"/>
</dbReference>
<dbReference type="InterPro" id="IPR024705">
    <property type="entry name" value="Ssp411"/>
</dbReference>
<dbReference type="EMBL" id="BART01012579">
    <property type="protein sequence ID" value="GAG82750.1"/>
    <property type="molecule type" value="Genomic_DNA"/>
</dbReference>
<organism evidence="1">
    <name type="scientific">marine sediment metagenome</name>
    <dbReference type="NCBI Taxonomy" id="412755"/>
    <lineage>
        <taxon>unclassified sequences</taxon>
        <taxon>metagenomes</taxon>
        <taxon>ecological metagenomes</taxon>
    </lineage>
</organism>
<accession>X1AJG2</accession>